<comment type="caution">
    <text evidence="1">The sequence shown here is derived from an EMBL/GenBank/DDBJ whole genome shotgun (WGS) entry which is preliminary data.</text>
</comment>
<protein>
    <submittedName>
        <fullName evidence="1">Hsp70 nucleotide exchange factor fes1</fullName>
    </submittedName>
</protein>
<proteinExistence type="predicted"/>
<sequence>MEKLLQWGLANSDPDALARQANGEEPRQSLKDLDPGVIDAILGKDDATLMKESMLVILSKEAELEDKLTAFDNLEMLVEQIDNAKNLEPLKLWEPLLALLSDEEVSLRKYSAWVIGTATQNNPVAQDNFLDHKGLEILLEAFRNESVNENSKKLAYCLSCSIRHHPRALDKFQQLGGYKLIAEKIQGSDCDISVKTRLFFMFNSLINNDSSIISYLADVGIFQHLVELICDVSNQSDADFIEKSLMLLSIAAPTLAQKQSLPKFDSLHDHISSLKVNHAAALSTEDWNMLLATL</sequence>
<organism evidence="1 2">
    <name type="scientific">Entomophthora muscae</name>
    <dbReference type="NCBI Taxonomy" id="34485"/>
    <lineage>
        <taxon>Eukaryota</taxon>
        <taxon>Fungi</taxon>
        <taxon>Fungi incertae sedis</taxon>
        <taxon>Zoopagomycota</taxon>
        <taxon>Entomophthoromycotina</taxon>
        <taxon>Entomophthoromycetes</taxon>
        <taxon>Entomophthorales</taxon>
        <taxon>Entomophthoraceae</taxon>
        <taxon>Entomophthora</taxon>
    </lineage>
</organism>
<dbReference type="Proteomes" id="UP001165960">
    <property type="component" value="Unassembled WGS sequence"/>
</dbReference>
<dbReference type="EMBL" id="QTSX02000742">
    <property type="protein sequence ID" value="KAJ9085859.1"/>
    <property type="molecule type" value="Genomic_DNA"/>
</dbReference>
<gene>
    <name evidence="1" type="primary">FES1_1</name>
    <name evidence="1" type="ORF">DSO57_1009966</name>
</gene>
<keyword evidence="2" id="KW-1185">Reference proteome</keyword>
<evidence type="ECO:0000313" key="2">
    <source>
        <dbReference type="Proteomes" id="UP001165960"/>
    </source>
</evidence>
<accession>A0ACC2UGC0</accession>
<reference evidence="1" key="1">
    <citation type="submission" date="2022-04" db="EMBL/GenBank/DDBJ databases">
        <title>Genome of the entomopathogenic fungus Entomophthora muscae.</title>
        <authorList>
            <person name="Elya C."/>
            <person name="Lovett B.R."/>
            <person name="Lee E."/>
            <person name="Macias A.M."/>
            <person name="Hajek A.E."/>
            <person name="De Bivort B.L."/>
            <person name="Kasson M.T."/>
            <person name="De Fine Licht H.H."/>
            <person name="Stajich J.E."/>
        </authorList>
    </citation>
    <scope>NUCLEOTIDE SEQUENCE</scope>
    <source>
        <strain evidence="1">Berkeley</strain>
    </source>
</reference>
<name>A0ACC2UGC0_9FUNG</name>
<evidence type="ECO:0000313" key="1">
    <source>
        <dbReference type="EMBL" id="KAJ9085859.1"/>
    </source>
</evidence>